<feature type="compositionally biased region" description="Basic and acidic residues" evidence="7">
    <location>
        <begin position="1499"/>
        <end position="1508"/>
    </location>
</feature>
<evidence type="ECO:0000256" key="3">
    <source>
        <dbReference type="ARBA" id="ARBA00022448"/>
    </source>
</evidence>
<dbReference type="eggNOG" id="KOG0929">
    <property type="taxonomic scope" value="Eukaryota"/>
</dbReference>
<dbReference type="FunFam" id="1.10.1000.11:FF:000002">
    <property type="entry name" value="Cytohesin 1"/>
    <property type="match status" value="1"/>
</dbReference>
<dbReference type="VEuPathDB" id="FungiDB:KRP22_10412"/>
<dbReference type="EMBL" id="DS566037">
    <property type="status" value="NOT_ANNOTATED_CDS"/>
    <property type="molecule type" value="Genomic_DNA"/>
</dbReference>
<feature type="region of interest" description="Disordered" evidence="7">
    <location>
        <begin position="834"/>
        <end position="860"/>
    </location>
</feature>
<feature type="compositionally biased region" description="Low complexity" evidence="7">
    <location>
        <begin position="1072"/>
        <end position="1131"/>
    </location>
</feature>
<feature type="region of interest" description="Disordered" evidence="7">
    <location>
        <begin position="891"/>
        <end position="940"/>
    </location>
</feature>
<proteinExistence type="predicted"/>
<dbReference type="InterPro" id="IPR023394">
    <property type="entry name" value="Sec7_C_sf"/>
</dbReference>
<dbReference type="InterPro" id="IPR016024">
    <property type="entry name" value="ARM-type_fold"/>
</dbReference>
<dbReference type="VEuPathDB" id="FungiDB:KRP23_305"/>
<reference evidence="10" key="1">
    <citation type="journal article" date="2006" name="Science">
        <title>Phytophthora genome sequences uncover evolutionary origins and mechanisms of pathogenesis.</title>
        <authorList>
            <person name="Tyler B.M."/>
            <person name="Tripathy S."/>
            <person name="Zhang X."/>
            <person name="Dehal P."/>
            <person name="Jiang R.H."/>
            <person name="Aerts A."/>
            <person name="Arredondo F.D."/>
            <person name="Baxter L."/>
            <person name="Bensasson D."/>
            <person name="Beynon J.L."/>
            <person name="Chapman J."/>
            <person name="Damasceno C.M."/>
            <person name="Dorrance A.E."/>
            <person name="Dou D."/>
            <person name="Dickerman A.W."/>
            <person name="Dubchak I.L."/>
            <person name="Garbelotto M."/>
            <person name="Gijzen M."/>
            <person name="Gordon S.G."/>
            <person name="Govers F."/>
            <person name="Grunwald N.J."/>
            <person name="Huang W."/>
            <person name="Ivors K.L."/>
            <person name="Jones R.W."/>
            <person name="Kamoun S."/>
            <person name="Krampis K."/>
            <person name="Lamour K.H."/>
            <person name="Lee M.K."/>
            <person name="McDonald W.H."/>
            <person name="Medina M."/>
            <person name="Meijer H.J."/>
            <person name="Nordberg E.K."/>
            <person name="Maclean D.J."/>
            <person name="Ospina-Giraldo M.D."/>
            <person name="Morris P.F."/>
            <person name="Phuntumart V."/>
            <person name="Putnam N.H."/>
            <person name="Rash S."/>
            <person name="Rose J.K."/>
            <person name="Sakihama Y."/>
            <person name="Salamov A.A."/>
            <person name="Savidor A."/>
            <person name="Scheuring C.F."/>
            <person name="Smith B.M."/>
            <person name="Sobral B.W."/>
            <person name="Terry A."/>
            <person name="Torto-Alalibo T.A."/>
            <person name="Win J."/>
            <person name="Xu Z."/>
            <person name="Zhang H."/>
            <person name="Grigoriev I.V."/>
            <person name="Rokhsar D.S."/>
            <person name="Boore J.L."/>
        </authorList>
    </citation>
    <scope>NUCLEOTIDE SEQUENCE [LARGE SCALE GENOMIC DNA]</scope>
    <source>
        <strain evidence="10">Pr102</strain>
    </source>
</reference>
<dbReference type="Gene3D" id="1.10.1000.11">
    <property type="entry name" value="Arf Nucleotide-binding Site Opener,domain 2"/>
    <property type="match status" value="1"/>
</dbReference>
<name>H3GRC1_PHYRM</name>
<evidence type="ECO:0000256" key="2">
    <source>
        <dbReference type="ARBA" id="ARBA00004496"/>
    </source>
</evidence>
<dbReference type="GO" id="GO:0005737">
    <property type="term" value="C:cytoplasm"/>
    <property type="evidence" value="ECO:0007669"/>
    <property type="project" value="UniProtKB-SubCell"/>
</dbReference>
<dbReference type="STRING" id="164328.H3GRC1"/>
<dbReference type="PROSITE" id="PS50190">
    <property type="entry name" value="SEC7"/>
    <property type="match status" value="1"/>
</dbReference>
<evidence type="ECO:0000313" key="9">
    <source>
        <dbReference type="EnsemblProtists" id="Phyra79410"/>
    </source>
</evidence>
<dbReference type="Pfam" id="PF20252">
    <property type="entry name" value="BIG2_C"/>
    <property type="match status" value="1"/>
</dbReference>
<evidence type="ECO:0000256" key="1">
    <source>
        <dbReference type="ARBA" id="ARBA00004370"/>
    </source>
</evidence>
<feature type="region of interest" description="Disordered" evidence="7">
    <location>
        <begin position="1758"/>
        <end position="1791"/>
    </location>
</feature>
<dbReference type="SUPFAM" id="SSF48371">
    <property type="entry name" value="ARM repeat"/>
    <property type="match status" value="2"/>
</dbReference>
<evidence type="ECO:0000256" key="4">
    <source>
        <dbReference type="ARBA" id="ARBA00022490"/>
    </source>
</evidence>
<dbReference type="Pfam" id="PF16213">
    <property type="entry name" value="DCB"/>
    <property type="match status" value="1"/>
</dbReference>
<feature type="region of interest" description="Disordered" evidence="7">
    <location>
        <begin position="247"/>
        <end position="286"/>
    </location>
</feature>
<keyword evidence="5" id="KW-0653">Protein transport</keyword>
<dbReference type="Proteomes" id="UP000005238">
    <property type="component" value="Unassembled WGS sequence"/>
</dbReference>
<dbReference type="EnsemblProtists" id="Phyra79410">
    <property type="protein sequence ID" value="Phyra79410"/>
    <property type="gene ID" value="Phyra79410"/>
</dbReference>
<reference evidence="9" key="2">
    <citation type="submission" date="2015-06" db="UniProtKB">
        <authorList>
            <consortium name="EnsemblProtists"/>
        </authorList>
    </citation>
    <scope>IDENTIFICATION</scope>
    <source>
        <strain evidence="9">Pr102</strain>
    </source>
</reference>
<dbReference type="HOGENOM" id="CLU_000691_1_2_1"/>
<evidence type="ECO:0000259" key="8">
    <source>
        <dbReference type="PROSITE" id="PS50190"/>
    </source>
</evidence>
<evidence type="ECO:0000256" key="6">
    <source>
        <dbReference type="ARBA" id="ARBA00023136"/>
    </source>
</evidence>
<dbReference type="InParanoid" id="H3GRC1"/>
<keyword evidence="3" id="KW-0813">Transport</keyword>
<sequence length="2066" mass="224985">MEALVLKSLGKLRKACTRSHRELRDMIDAAQAKVTAAGQDGAAEVPFEPFLCACLTRHAKLVAVALDCMEKFLAFGFLKEAGVIPEGVRRRLVQKAAAASSSAGRRTGFGLGLGSGSGSGSNSVPSFAANTPSSGNRDAGGEEDGNEDSYRLIDCIVEVACDCNDHPDESVQIQVLRVLLTAVTTPTCEVHEHALLRAVRACYHVHLVSKSATNRTVAKATLQQIISIVFQRMETFDRRVEEETKATLQASLDKQELQSHQEEEDQEQQEQRPISESDSGEEDGEVHGTTLLAEPTAAWYPAVAHILQLPHAAEKMPLPLLDTKKIKAVTTLSQPMFAPAFPSVLHKDAFLLFRSLCRISMRSVADDSPTANGSNSAMAGNAGNGANPEDPFAFQSKILSLELVKEILENAGPSFRRGERFVHAIRQYLCQSLLQNCTSNYTQIVSLSLQVFLVLLRNFKRHLKTELDIFITSIFLRLLQSENASFEHKLLVLEALHAICDDPQTLGEIFINYDCDWNTNDLFKQIVHALAKAAKGGRSQDAAAQQYAASLSNSARIKMQQQDAALALKGLECLTAITASLKKAANFVESERQASQHEGENESHNSENGGEEDNVAPPDLAPVVSATMSAVEAFESKKKRQEEMATGILKFNVKPSAGVAYLVAHGHMGEGSPRDVAQFLHTHSNKLDKTMVGDYLGNGVHYQGGFCVKVLHEYVDMMEFTGLEIDVAIRHFLAGFRLPGESQKIDRMMEKFAERFFNACPPGLFPSADTAFILAFSIIMLQTDLHNPSIAEEKKMDKSGFLRNNRGINDGKDLPEDYMGGIFDRIKATPISLKEDDDFRSRRGGAAPTASSSLFGASGASTDRMRRDAYIKERESMVRQSEALFKRRVPASARVQQQFPPSPSASAASASGASPSAQRNSDGPSSLLAPDPSSSTFREVSGYNERSHVRPMFETLWAPLLAACSVTFESSESVEAIQLCLDSFRHAVHLSARLSMPSERDAFVTVLAKFTALHTTNSRLMRSKNMEAIKALISISVKEGNYLGDSWHDVLQAISQLARIQTHAQGLHERSASGSVSGDSSYFNRQPSPGMSSHSGSRNSSSSSTPSFSMLGSSTSSKRGGLSSSLSSPSPSHRDASGRGGSELDEAQSAAIEDENAARVLSEIDQLASDRVFSSSVSLSDSALQEFVIQLTVVSLSECSGVGPSGAAGGSPPRVFSLQKLVEVADMNMRTRSRMVWAATWQTLSRHFTTIGCHEDLSVGMYAIDSLRQLSMKFLERAELRDFNFQRLFLAPFEVIMANATSLETRELVLRCVENLVLARVANIRSGWKTIWGVLRVAAETYAPGSEDRVVLLGFQVARGVLERHFDCIVDVFVDAVECLLAFAVCGCEEVERQMEERLALTQLGVDSIGLLRSVCMEKLATGEVIEPLTARETAGSLSAASAPAAAAAAAAAAKQAARVGFKKVKVIAEDPSGESSAGANEGPASVQSPSKRASVRYQKQESVRSLEEEVAELSPRTKLPSSSSQLSPRRRTGSVEAVEAENHDVGETAYNDSAAHTRMWWPVLTALSTLAADRRLDVRLAALEALFDALETHGKKFSAGLWGLIFKGVLIPLLDELRHLEVVVEKGAHMLPKLPLPTRSASTRMPPYVAGKTTATLCLERLLECFGLFYDIVGFLPEVLFLLGKCMDAGDAEEQLAAASARALEVMLVTHGHKFPEDVWGIIADELRSVMKRAEPTWVFFALPPEDDRERTLVPETQIEASAESPTKNGSPSKSATPSKQNAQMVLPPPLSAAPDSAASLLTSPRQPSLLSMYPGVVATLGFTFTANFPPKIISVAEVEAQRVPSRTHLAVLLALQRVAGNVLASRRKQQLSLSVGHARSLLACLRESFMFARKVNDAVPVRRYLQRVGWRYGMTVPSSSELPSLLPQEVLGKQQYLHVLFSALTRSVNNAEIAPIGEQDEARKYMARLVQETLQEYLAWTGAAAQHSEEPCVPADAQQRVESFTPLMVATLRELAEFDGAELQRHMVWLYPLLTDLVKVPNAEVRIALSSVFSKAVRQLLPPM</sequence>
<evidence type="ECO:0000313" key="10">
    <source>
        <dbReference type="Proteomes" id="UP000005238"/>
    </source>
</evidence>
<dbReference type="InterPro" id="IPR035999">
    <property type="entry name" value="Sec7_dom_sf"/>
</dbReference>
<dbReference type="GO" id="GO:0016020">
    <property type="term" value="C:membrane"/>
    <property type="evidence" value="ECO:0007669"/>
    <property type="project" value="UniProtKB-SubCell"/>
</dbReference>
<organism evidence="9 10">
    <name type="scientific">Phytophthora ramorum</name>
    <name type="common">Sudden oak death agent</name>
    <dbReference type="NCBI Taxonomy" id="164328"/>
    <lineage>
        <taxon>Eukaryota</taxon>
        <taxon>Sar</taxon>
        <taxon>Stramenopiles</taxon>
        <taxon>Oomycota</taxon>
        <taxon>Peronosporomycetes</taxon>
        <taxon>Peronosporales</taxon>
        <taxon>Peronosporaceae</taxon>
        <taxon>Phytophthora</taxon>
    </lineage>
</organism>
<feature type="compositionally biased region" description="Low complexity" evidence="7">
    <location>
        <begin position="904"/>
        <end position="935"/>
    </location>
</feature>
<keyword evidence="4" id="KW-0963">Cytoplasm</keyword>
<feature type="region of interest" description="Disordered" evidence="7">
    <location>
        <begin position="589"/>
        <end position="619"/>
    </location>
</feature>
<dbReference type="PANTHER" id="PTHR10663">
    <property type="entry name" value="GUANYL-NUCLEOTIDE EXCHANGE FACTOR"/>
    <property type="match status" value="1"/>
</dbReference>
<dbReference type="Gene3D" id="1.10.220.20">
    <property type="match status" value="1"/>
</dbReference>
<dbReference type="SMART" id="SM00222">
    <property type="entry name" value="Sec7"/>
    <property type="match status" value="1"/>
</dbReference>
<dbReference type="GO" id="GO:0015031">
    <property type="term" value="P:protein transport"/>
    <property type="evidence" value="ECO:0007669"/>
    <property type="project" value="UniProtKB-KW"/>
</dbReference>
<evidence type="ECO:0000256" key="7">
    <source>
        <dbReference type="SAM" id="MobiDB-lite"/>
    </source>
</evidence>
<dbReference type="InterPro" id="IPR032629">
    <property type="entry name" value="DCB_dom"/>
</dbReference>
<dbReference type="PANTHER" id="PTHR10663:SF375">
    <property type="entry name" value="LD29171P"/>
    <property type="match status" value="1"/>
</dbReference>
<dbReference type="CDD" id="cd00171">
    <property type="entry name" value="Sec7"/>
    <property type="match status" value="1"/>
</dbReference>
<feature type="compositionally biased region" description="Low complexity" evidence="7">
    <location>
        <begin position="850"/>
        <end position="860"/>
    </location>
</feature>
<dbReference type="OMA" id="EVMCAYI"/>
<accession>H3GRC1</accession>
<feature type="domain" description="SEC7" evidence="8">
    <location>
        <begin position="633"/>
        <end position="829"/>
    </location>
</feature>
<dbReference type="InterPro" id="IPR000904">
    <property type="entry name" value="Sec7_dom"/>
</dbReference>
<feature type="compositionally biased region" description="Polar residues" evidence="7">
    <location>
        <begin position="122"/>
        <end position="136"/>
    </location>
</feature>
<dbReference type="InterPro" id="IPR046455">
    <property type="entry name" value="Sec7/BIG1-like_C"/>
</dbReference>
<dbReference type="InterPro" id="IPR015403">
    <property type="entry name" value="Mon2/Sec7/BIG1-like_HDS"/>
</dbReference>
<dbReference type="GO" id="GO:0032012">
    <property type="term" value="P:regulation of ARF protein signal transduction"/>
    <property type="evidence" value="ECO:0007669"/>
    <property type="project" value="InterPro"/>
</dbReference>
<feature type="region of interest" description="Disordered" evidence="7">
    <location>
        <begin position="115"/>
        <end position="146"/>
    </location>
</feature>
<keyword evidence="6" id="KW-0472">Membrane</keyword>
<evidence type="ECO:0000256" key="5">
    <source>
        <dbReference type="ARBA" id="ARBA00022927"/>
    </source>
</evidence>
<protein>
    <recommendedName>
        <fullName evidence="8">SEC7 domain-containing protein</fullName>
    </recommendedName>
</protein>
<feature type="region of interest" description="Disordered" evidence="7">
    <location>
        <begin position="1065"/>
        <end position="1150"/>
    </location>
</feature>
<feature type="region of interest" description="Disordered" evidence="7">
    <location>
        <begin position="1471"/>
        <end position="1537"/>
    </location>
</feature>
<dbReference type="InterPro" id="IPR032691">
    <property type="entry name" value="Mon2/Sec7/BIG1-like_HUS"/>
</dbReference>
<dbReference type="GO" id="GO:0005085">
    <property type="term" value="F:guanyl-nucleotide exchange factor activity"/>
    <property type="evidence" value="ECO:0007669"/>
    <property type="project" value="InterPro"/>
</dbReference>
<dbReference type="Pfam" id="PF01369">
    <property type="entry name" value="Sec7"/>
    <property type="match status" value="1"/>
</dbReference>
<dbReference type="Pfam" id="PF09324">
    <property type="entry name" value="Sec7-like_HDS"/>
    <property type="match status" value="1"/>
</dbReference>
<feature type="compositionally biased region" description="Basic and acidic residues" evidence="7">
    <location>
        <begin position="589"/>
        <end position="605"/>
    </location>
</feature>
<comment type="subcellular location">
    <subcellularLocation>
        <location evidence="2">Cytoplasm</location>
    </subcellularLocation>
    <subcellularLocation>
        <location evidence="1">Membrane</location>
    </subcellularLocation>
</comment>
<keyword evidence="10" id="KW-1185">Reference proteome</keyword>
<feature type="compositionally biased region" description="Polar residues" evidence="7">
    <location>
        <begin position="1765"/>
        <end position="1785"/>
    </location>
</feature>
<dbReference type="SUPFAM" id="SSF48425">
    <property type="entry name" value="Sec7 domain"/>
    <property type="match status" value="1"/>
</dbReference>
<dbReference type="Pfam" id="PF12783">
    <property type="entry name" value="Sec7-like_HUS"/>
    <property type="match status" value="1"/>
</dbReference>